<dbReference type="Proteomes" id="UP001056778">
    <property type="component" value="Chromosome 4"/>
</dbReference>
<dbReference type="EMBL" id="CM043018">
    <property type="protein sequence ID" value="KAI4463751.1"/>
    <property type="molecule type" value="Genomic_DNA"/>
</dbReference>
<proteinExistence type="predicted"/>
<name>A0ACB9TAE3_HOLOL</name>
<sequence length="754" mass="84317">MHRKFMLGLLSLLIVFLLEEVATGCPTDCICKWKNGKQTVECINKDMLVIPEGMDMGTQVLEFSGNNLRSIHKEKFLKMDLINLQRIYLSRCRIALIDGRAFKGLANLVELDLSGNMLEAVPTDIFIDTQSLMRLTLSYNPIKSLKRLAFNHLSFLNTLELDSCEIRRIEDGAFIGLHSLEWLHLKNNKMSSVNGSQVFPSTLRGVELQGNLWECDCHMLEMHTWLRGFSIPLTSEPKCKRPPKLAGRPIKSIPTLDLACLPDVSPTTFYLEIGEGKNVSLLCHVHAVPEAHVSWWFQGQLLQNDSLVAPGMRLIYFIEEGSMNKRSELFIYNTNTEDNGTFICTAENSAGIVYSNFTIRVILREEPQFEITTLHFEFILITVSAAAVSLLVLIIVLILSLVRCYKNSRRRRKREMNKLHDTKDSLLLDSVEEFSEQSQHNNKQCSNITLVDRQEMFYNATHPNEDLLGTMSTTTISTSNQVKTPTTLRRYQLEQNPDLINDTESVVAAGRRKEGDGESHVNFEEAIENFKLSSSSNLVASNVLPSNVLAPNVMTPNVMAPNMLDGLRRSARDLYRLSADVHLNPVGLLNTGDCYRTLPYNRGGGAGKRQSSNPINRFPREAEFIARGHQAQPAYEHYCADVRYTADGYPVRTVAEQETTFSEGSVHSCCSLPPIQWPSCVPAVVVRMNSNAEDKIVTTATGAAKKCVGAQTQTESDDLKISAQKTVSLCNVAGEVDTGECPDEGYEGETMDPC</sequence>
<evidence type="ECO:0000313" key="2">
    <source>
        <dbReference type="Proteomes" id="UP001056778"/>
    </source>
</evidence>
<evidence type="ECO:0000313" key="1">
    <source>
        <dbReference type="EMBL" id="KAI4463751.1"/>
    </source>
</evidence>
<comment type="caution">
    <text evidence="1">The sequence shown here is derived from an EMBL/GenBank/DDBJ whole genome shotgun (WGS) entry which is preliminary data.</text>
</comment>
<keyword evidence="2" id="KW-1185">Reference proteome</keyword>
<organism evidence="1 2">
    <name type="scientific">Holotrichia oblita</name>
    <name type="common">Chafer beetle</name>
    <dbReference type="NCBI Taxonomy" id="644536"/>
    <lineage>
        <taxon>Eukaryota</taxon>
        <taxon>Metazoa</taxon>
        <taxon>Ecdysozoa</taxon>
        <taxon>Arthropoda</taxon>
        <taxon>Hexapoda</taxon>
        <taxon>Insecta</taxon>
        <taxon>Pterygota</taxon>
        <taxon>Neoptera</taxon>
        <taxon>Endopterygota</taxon>
        <taxon>Coleoptera</taxon>
        <taxon>Polyphaga</taxon>
        <taxon>Scarabaeiformia</taxon>
        <taxon>Scarabaeidae</taxon>
        <taxon>Melolonthinae</taxon>
        <taxon>Holotrichia</taxon>
    </lineage>
</organism>
<reference evidence="1" key="1">
    <citation type="submission" date="2022-04" db="EMBL/GenBank/DDBJ databases">
        <title>Chromosome-scale genome assembly of Holotrichia oblita Faldermann.</title>
        <authorList>
            <person name="Rongchong L."/>
        </authorList>
    </citation>
    <scope>NUCLEOTIDE SEQUENCE</scope>
    <source>
        <strain evidence="1">81SQS9</strain>
    </source>
</reference>
<protein>
    <submittedName>
        <fullName evidence="1">Ig(Immunoglobulin) and lrr(Leucine rich repeat) domain</fullName>
    </submittedName>
</protein>
<gene>
    <name evidence="1" type="ORF">MML48_4g00021543</name>
</gene>
<accession>A0ACB9TAE3</accession>